<gene>
    <name evidence="1" type="ORF">V8247_04405</name>
</gene>
<name>A0ABZ2J5V3_9CHLR</name>
<dbReference type="RefSeq" id="WP_338739311.1">
    <property type="nucleotide sequence ID" value="NZ_CP146612.1"/>
</dbReference>
<accession>A0ABZ2J5V3</accession>
<reference evidence="1 2" key="1">
    <citation type="submission" date="2024-03" db="EMBL/GenBank/DDBJ databases">
        <title>A Dehalogenimonas Isolated from Estuarine Sediments Dihaloeliminates Chlorinated Alkanes.</title>
        <authorList>
            <person name="Yang Y."/>
            <person name="Wang H."/>
        </authorList>
    </citation>
    <scope>NUCLEOTIDE SEQUENCE [LARGE SCALE GENOMIC DNA]</scope>
    <source>
        <strain evidence="1 2">W</strain>
    </source>
</reference>
<organism evidence="1 2">
    <name type="scientific">Candidatus Dehalogenimonas loeffleri</name>
    <dbReference type="NCBI Taxonomy" id="3127115"/>
    <lineage>
        <taxon>Bacteria</taxon>
        <taxon>Bacillati</taxon>
        <taxon>Chloroflexota</taxon>
        <taxon>Dehalococcoidia</taxon>
        <taxon>Dehalococcoidales</taxon>
        <taxon>Dehalococcoidaceae</taxon>
        <taxon>Dehalogenimonas</taxon>
    </lineage>
</organism>
<dbReference type="Proteomes" id="UP001375370">
    <property type="component" value="Chromosome"/>
</dbReference>
<protein>
    <submittedName>
        <fullName evidence="1">Uncharacterized protein</fullName>
    </submittedName>
</protein>
<evidence type="ECO:0000313" key="2">
    <source>
        <dbReference type="Proteomes" id="UP001375370"/>
    </source>
</evidence>
<proteinExistence type="predicted"/>
<sequence>MSTEAERQVMHQGLKILARMIAQVYLKDMARSKEIEIKEKEMPIKGVTEVIRLPRLGKIRLGLKRESSEGFTYPVPTDYFVCPDEVRKVFGDKPTELQIMLPTEEPHQWASQYLKCYSAYRGLICRGDGETAVARVDIRTGRIATHKDLETELREITCDPKTCAYYESGRCKRVMNLQFLIPKCPGFGVYQLDTSSYHSIVNVNSMLELIQSVCGRLSMIPLSLKLVEKEVEVEGRKKMVRVLFLSAAYTLAETQKLARMAPSQSLLLPPPDSEAPDDLFPYEVTGKDKTRLEDGVTENELIELWDRAKTKVWHLDIRDHQIRRWFEKHCHIEAELDDFNSPLPPSKFSAEGLKRFLKAVQRDVAY</sequence>
<dbReference type="Pfam" id="PF18897">
    <property type="entry name" value="Gp3-like"/>
    <property type="match status" value="1"/>
</dbReference>
<dbReference type="InterPro" id="IPR043991">
    <property type="entry name" value="Gp3-like"/>
</dbReference>
<dbReference type="EMBL" id="CP146612">
    <property type="protein sequence ID" value="WWX26288.1"/>
    <property type="molecule type" value="Genomic_DNA"/>
</dbReference>
<keyword evidence="2" id="KW-1185">Reference proteome</keyword>
<evidence type="ECO:0000313" key="1">
    <source>
        <dbReference type="EMBL" id="WWX26288.1"/>
    </source>
</evidence>